<evidence type="ECO:0000256" key="1">
    <source>
        <dbReference type="ARBA" id="ARBA00022670"/>
    </source>
</evidence>
<proteinExistence type="predicted"/>
<keyword evidence="1" id="KW-0378">Hydrolase</keyword>
<feature type="region of interest" description="Disordered" evidence="2">
    <location>
        <begin position="22"/>
        <end position="58"/>
    </location>
</feature>
<protein>
    <submittedName>
        <fullName evidence="4">Integrase, catalytic region, zinc finger, CCHC-type, peptidase aspartic, catalytic</fullName>
    </submittedName>
</protein>
<sequence>MRNTKDFEAKYNKVKAKLALLSSSASAPSSFSSKNKGLIAESHDLDEEEVSSDDEETGVKAFMSLTDKEKIYVGKESARNDEWTKITKKSNLHKSSEAEDSTQPNHDTNELKSTFKADTLKGITLNKPSSAPARGNKCSSASKTNLAPAGKLKNVNMKDNPSLAMVMKELNELKLQISKKKSSYSKNKNTQQKVVSYDWVWERGFNKKTLIKSLFPPRWRLLMAQIIQCLWGKTGGFDQITNKDEIILYSLANDIHMDYANIFWEDIILKLKKKKREDEPVVFKAQKTSSRAESVSQGVKPRAKTRHKKPVTSSKQPSMSSKVATKGGSSKAPTGSKTGHSKRRKESSSAMDSNPSWLLVSTHVDTEMHKEDQQATSGPTSLGVTDEKRSNSQLNFTTEVDPGLFAPNDSIPPQQCMDEGTKNTSYDHISTSTDPHGASSTAIYGNKEEASTFIHDDKEVASSTIKLEDLAKLVSQIQPSFKDLDSLEDDPVIIVDESKEDEPNAKIEDTSIEADDQAIQTILLGLPKDIYAVVDSCETDQKIWLRVQQMMKGSDIGIQENKVKLFNKWERFTSNDGESIESYYHRFLKLMNDLKRNKHFPKKIANNLKFLNNLHPEWSRHVTIVHQKKDLHTADYTQLYDFLKYNQKEVDELKAKQLVKTQDPLALMATSNNPYTFTVPHQDQPSFSQNYMQQPMPNPEDITDPTTAMNMALTLMAKAFKLNYSTPTNNNQRISSNLHNRQIAQPECRESEWVQCSTDCQESGNANHNLNGNGNLVAARAEGNAAGHNGNQIRCYNYRRVGHFARNCTGRPRRRDAAYLQTQLLIAQKEEAGIQLQAKEFDLMAVAADLDEIEEVNANCILMANLQQASTSGTQTNKAPVYDSDGSAEVHDYENCYDIEIFNMFTQEEQYTEVLKPILDSHQVPPNDNNVISEREECKFDKISYDKAYNDMQQKIERLQAQLGDLKGKRVDNTKTRRPQPRSNTKNDRVPSASKSSCNKNKGVKVEERHRNLLLSKNKEHMSSACNHIKFNSQNVKSKVVCAMCKQCLISVNHDVIQICLWCVDSSCSKRMTGNLKLLINFVWKFLGTVHFGNDHVAVILGFGDLQWGNILITRVYFVEGLGHNLFSVGQFCDSDLEAAFRRNACFVRNLEGVDLLSGNCTTKLYTINLHDMASASPICLMARASSTKSWFWPQRLPHLNFDTINDLAKNDLVSGLPKFKYHKEHLCPSYEAPEVIKTFLKRVTILLQSPVIIIRTDNGTKFINQGLKEYFDSVGISHQVSSVRTPQQNEVVERRNQTLVEAARTMLIFPRAPLFLWAEAIATACFTQNRSIIHRRFNKTSYELINGRKPDISFLHVFGALCYPKNDHEDIGKLGTKGGIGFFIGYSADSCAFRIYNRRTKKIMETMNVSFDELSAMAFEQHSLKPGLQSMTSGQISSRLDLAYAPSTITTQQPTKGELDLLFEAMHDDYIGGQLSATPRTDSAAQAQ</sequence>
<dbReference type="InterPro" id="IPR012337">
    <property type="entry name" value="RNaseH-like_sf"/>
</dbReference>
<feature type="region of interest" description="Disordered" evidence="2">
    <location>
        <begin position="84"/>
        <end position="154"/>
    </location>
</feature>
<feature type="compositionally biased region" description="Basic and acidic residues" evidence="2">
    <location>
        <begin position="966"/>
        <end position="975"/>
    </location>
</feature>
<dbReference type="InterPro" id="IPR054722">
    <property type="entry name" value="PolX-like_BBD"/>
</dbReference>
<feature type="compositionally biased region" description="Basic and acidic residues" evidence="2">
    <location>
        <begin position="107"/>
        <end position="119"/>
    </location>
</feature>
<dbReference type="GO" id="GO:0008233">
    <property type="term" value="F:peptidase activity"/>
    <property type="evidence" value="ECO:0007669"/>
    <property type="project" value="UniProtKB-KW"/>
</dbReference>
<feature type="region of interest" description="Disordered" evidence="2">
    <location>
        <begin position="279"/>
        <end position="423"/>
    </location>
</feature>
<accession>A0A6L2M244</accession>
<reference evidence="4" key="1">
    <citation type="journal article" date="2019" name="Sci. Rep.">
        <title>Draft genome of Tanacetum cinerariifolium, the natural source of mosquito coil.</title>
        <authorList>
            <person name="Yamashiro T."/>
            <person name="Shiraishi A."/>
            <person name="Satake H."/>
            <person name="Nakayama K."/>
        </authorList>
    </citation>
    <scope>NUCLEOTIDE SEQUENCE</scope>
</reference>
<dbReference type="GO" id="GO:0015074">
    <property type="term" value="P:DNA integration"/>
    <property type="evidence" value="ECO:0007669"/>
    <property type="project" value="InterPro"/>
</dbReference>
<dbReference type="InterPro" id="IPR039537">
    <property type="entry name" value="Retrotran_Ty1/copia-like"/>
</dbReference>
<evidence type="ECO:0000256" key="2">
    <source>
        <dbReference type="SAM" id="MobiDB-lite"/>
    </source>
</evidence>
<feature type="compositionally biased region" description="Polar residues" evidence="2">
    <location>
        <begin position="311"/>
        <end position="338"/>
    </location>
</feature>
<dbReference type="Pfam" id="PF25597">
    <property type="entry name" value="SH3_retrovirus"/>
    <property type="match status" value="1"/>
</dbReference>
<evidence type="ECO:0000259" key="3">
    <source>
        <dbReference type="PROSITE" id="PS50994"/>
    </source>
</evidence>
<dbReference type="GO" id="GO:0003676">
    <property type="term" value="F:nucleic acid binding"/>
    <property type="evidence" value="ECO:0007669"/>
    <property type="project" value="InterPro"/>
</dbReference>
<dbReference type="PANTHER" id="PTHR42648:SF18">
    <property type="entry name" value="RETROTRANSPOSON, UNCLASSIFIED-LIKE PROTEIN"/>
    <property type="match status" value="1"/>
</dbReference>
<feature type="compositionally biased region" description="Basic residues" evidence="2">
    <location>
        <begin position="301"/>
        <end position="310"/>
    </location>
</feature>
<feature type="region of interest" description="Disordered" evidence="2">
    <location>
        <begin position="962"/>
        <end position="1005"/>
    </location>
</feature>
<name>A0A6L2M244_TANCI</name>
<comment type="caution">
    <text evidence="4">The sequence shown here is derived from an EMBL/GenBank/DDBJ whole genome shotgun (WGS) entry which is preliminary data.</text>
</comment>
<feature type="domain" description="Integrase catalytic" evidence="3">
    <location>
        <begin position="1174"/>
        <end position="1350"/>
    </location>
</feature>
<dbReference type="Gene3D" id="3.30.420.10">
    <property type="entry name" value="Ribonuclease H-like superfamily/Ribonuclease H"/>
    <property type="match status" value="1"/>
</dbReference>
<gene>
    <name evidence="4" type="ORF">Tci_040061</name>
</gene>
<dbReference type="InterPro" id="IPR025724">
    <property type="entry name" value="GAG-pre-integrase_dom"/>
</dbReference>
<dbReference type="Pfam" id="PF13976">
    <property type="entry name" value="gag_pre-integrs"/>
    <property type="match status" value="1"/>
</dbReference>
<organism evidence="4">
    <name type="scientific">Tanacetum cinerariifolium</name>
    <name type="common">Dalmatian daisy</name>
    <name type="synonym">Chrysanthemum cinerariifolium</name>
    <dbReference type="NCBI Taxonomy" id="118510"/>
    <lineage>
        <taxon>Eukaryota</taxon>
        <taxon>Viridiplantae</taxon>
        <taxon>Streptophyta</taxon>
        <taxon>Embryophyta</taxon>
        <taxon>Tracheophyta</taxon>
        <taxon>Spermatophyta</taxon>
        <taxon>Magnoliopsida</taxon>
        <taxon>eudicotyledons</taxon>
        <taxon>Gunneridae</taxon>
        <taxon>Pentapetalae</taxon>
        <taxon>asterids</taxon>
        <taxon>campanulids</taxon>
        <taxon>Asterales</taxon>
        <taxon>Asteraceae</taxon>
        <taxon>Asteroideae</taxon>
        <taxon>Anthemideae</taxon>
        <taxon>Anthemidinae</taxon>
        <taxon>Tanacetum</taxon>
    </lineage>
</organism>
<feature type="compositionally biased region" description="Polar residues" evidence="2">
    <location>
        <begin position="286"/>
        <end position="297"/>
    </location>
</feature>
<dbReference type="GO" id="GO:0006508">
    <property type="term" value="P:proteolysis"/>
    <property type="evidence" value="ECO:0007669"/>
    <property type="project" value="UniProtKB-KW"/>
</dbReference>
<feature type="compositionally biased region" description="Acidic residues" evidence="2">
    <location>
        <begin position="44"/>
        <end position="56"/>
    </location>
</feature>
<dbReference type="Pfam" id="PF22936">
    <property type="entry name" value="Pol_BBD"/>
    <property type="match status" value="1"/>
</dbReference>
<feature type="compositionally biased region" description="Basic and acidic residues" evidence="2">
    <location>
        <begin position="364"/>
        <end position="373"/>
    </location>
</feature>
<dbReference type="EMBL" id="BKCJ010005683">
    <property type="protein sequence ID" value="GEU68083.1"/>
    <property type="molecule type" value="Genomic_DNA"/>
</dbReference>
<dbReference type="PROSITE" id="PS50994">
    <property type="entry name" value="INTEGRASE"/>
    <property type="match status" value="1"/>
</dbReference>
<dbReference type="InterPro" id="IPR001584">
    <property type="entry name" value="Integrase_cat-core"/>
</dbReference>
<dbReference type="InterPro" id="IPR036397">
    <property type="entry name" value="RNaseH_sf"/>
</dbReference>
<dbReference type="InterPro" id="IPR057670">
    <property type="entry name" value="SH3_retrovirus"/>
</dbReference>
<dbReference type="SUPFAM" id="SSF53098">
    <property type="entry name" value="Ribonuclease H-like"/>
    <property type="match status" value="1"/>
</dbReference>
<feature type="compositionally biased region" description="Low complexity" evidence="2">
    <location>
        <begin position="22"/>
        <end position="34"/>
    </location>
</feature>
<evidence type="ECO:0000313" key="4">
    <source>
        <dbReference type="EMBL" id="GEU68083.1"/>
    </source>
</evidence>
<dbReference type="Pfam" id="PF14223">
    <property type="entry name" value="Retrotran_gag_2"/>
    <property type="match status" value="1"/>
</dbReference>
<dbReference type="PANTHER" id="PTHR42648">
    <property type="entry name" value="TRANSPOSASE, PUTATIVE-RELATED"/>
    <property type="match status" value="1"/>
</dbReference>
<keyword evidence="1" id="KW-0645">Protease</keyword>
<feature type="compositionally biased region" description="Polar residues" evidence="2">
    <location>
        <begin position="374"/>
        <end position="383"/>
    </location>
</feature>